<feature type="domain" description="Retrotransposon gag" evidence="2">
    <location>
        <begin position="172"/>
        <end position="235"/>
    </location>
</feature>
<protein>
    <recommendedName>
        <fullName evidence="2">Retrotransposon gag domain-containing protein</fullName>
    </recommendedName>
</protein>
<name>A0AAE1WJD1_9LAMI</name>
<organism evidence="3 4">
    <name type="scientific">Sesamum angolense</name>
    <dbReference type="NCBI Taxonomy" id="2727404"/>
    <lineage>
        <taxon>Eukaryota</taxon>
        <taxon>Viridiplantae</taxon>
        <taxon>Streptophyta</taxon>
        <taxon>Embryophyta</taxon>
        <taxon>Tracheophyta</taxon>
        <taxon>Spermatophyta</taxon>
        <taxon>Magnoliopsida</taxon>
        <taxon>eudicotyledons</taxon>
        <taxon>Gunneridae</taxon>
        <taxon>Pentapetalae</taxon>
        <taxon>asterids</taxon>
        <taxon>lamiids</taxon>
        <taxon>Lamiales</taxon>
        <taxon>Pedaliaceae</taxon>
        <taxon>Sesamum</taxon>
    </lineage>
</organism>
<reference evidence="3" key="2">
    <citation type="journal article" date="2024" name="Plant">
        <title>Genomic evolution and insights into agronomic trait innovations of Sesamum species.</title>
        <authorList>
            <person name="Miao H."/>
            <person name="Wang L."/>
            <person name="Qu L."/>
            <person name="Liu H."/>
            <person name="Sun Y."/>
            <person name="Le M."/>
            <person name="Wang Q."/>
            <person name="Wei S."/>
            <person name="Zheng Y."/>
            <person name="Lin W."/>
            <person name="Duan Y."/>
            <person name="Cao H."/>
            <person name="Xiong S."/>
            <person name="Wang X."/>
            <person name="Wei L."/>
            <person name="Li C."/>
            <person name="Ma Q."/>
            <person name="Ju M."/>
            <person name="Zhao R."/>
            <person name="Li G."/>
            <person name="Mu C."/>
            <person name="Tian Q."/>
            <person name="Mei H."/>
            <person name="Zhang T."/>
            <person name="Gao T."/>
            <person name="Zhang H."/>
        </authorList>
    </citation>
    <scope>NUCLEOTIDE SEQUENCE</scope>
    <source>
        <strain evidence="3">K16</strain>
    </source>
</reference>
<dbReference type="PANTHER" id="PTHR35046:SF9">
    <property type="entry name" value="RNA-DIRECTED DNA POLYMERASE"/>
    <property type="match status" value="1"/>
</dbReference>
<reference evidence="3" key="1">
    <citation type="submission" date="2020-06" db="EMBL/GenBank/DDBJ databases">
        <authorList>
            <person name="Li T."/>
            <person name="Hu X."/>
            <person name="Zhang T."/>
            <person name="Song X."/>
            <person name="Zhang H."/>
            <person name="Dai N."/>
            <person name="Sheng W."/>
            <person name="Hou X."/>
            <person name="Wei L."/>
        </authorList>
    </citation>
    <scope>NUCLEOTIDE SEQUENCE</scope>
    <source>
        <strain evidence="3">K16</strain>
        <tissue evidence="3">Leaf</tissue>
    </source>
</reference>
<gene>
    <name evidence="3" type="ORF">Sango_1893600</name>
</gene>
<dbReference type="InterPro" id="IPR005162">
    <property type="entry name" value="Retrotrans_gag_dom"/>
</dbReference>
<dbReference type="PANTHER" id="PTHR35046">
    <property type="entry name" value="ZINC KNUCKLE (CCHC-TYPE) FAMILY PROTEIN"/>
    <property type="match status" value="1"/>
</dbReference>
<evidence type="ECO:0000313" key="4">
    <source>
        <dbReference type="Proteomes" id="UP001289374"/>
    </source>
</evidence>
<dbReference type="EMBL" id="JACGWL010000010">
    <property type="protein sequence ID" value="KAK4394228.1"/>
    <property type="molecule type" value="Genomic_DNA"/>
</dbReference>
<comment type="caution">
    <text evidence="3">The sequence shown here is derived from an EMBL/GenBank/DDBJ whole genome shotgun (WGS) entry which is preliminary data.</text>
</comment>
<evidence type="ECO:0000256" key="1">
    <source>
        <dbReference type="SAM" id="MobiDB-lite"/>
    </source>
</evidence>
<dbReference type="Pfam" id="PF03732">
    <property type="entry name" value="Retrotrans_gag"/>
    <property type="match status" value="1"/>
</dbReference>
<dbReference type="Proteomes" id="UP001289374">
    <property type="component" value="Unassembled WGS sequence"/>
</dbReference>
<keyword evidence="4" id="KW-1185">Reference proteome</keyword>
<evidence type="ECO:0000259" key="2">
    <source>
        <dbReference type="Pfam" id="PF03732"/>
    </source>
</evidence>
<feature type="compositionally biased region" description="Pro residues" evidence="1">
    <location>
        <begin position="33"/>
        <end position="42"/>
    </location>
</feature>
<sequence>MSKSIEESKLKEPAAAAEVGLRVSGDGGRPTQPGRPPSPSPSRGPRFRAMPVAPDQIWVTASPSSLATPVVQTLEGEGGGMGWARATVALAVAHGSEGDAVAHRIWVTRRPRFRATLVARPDLGDGVALVWRSKGRGGGGGWGGAVGGSDGWGGCKRNMLEMVNILSQHGKIRAIMKRRFGPSYYHRELHNHLQCFTKDSKSVDEYYKEMEIATIQTNIIEDNEATMAHFLHGLNLDITDVVEMHHYVQLEEMVH</sequence>
<evidence type="ECO:0000313" key="3">
    <source>
        <dbReference type="EMBL" id="KAK4394228.1"/>
    </source>
</evidence>
<feature type="compositionally biased region" description="Basic and acidic residues" evidence="1">
    <location>
        <begin position="1"/>
        <end position="12"/>
    </location>
</feature>
<proteinExistence type="predicted"/>
<dbReference type="AlphaFoldDB" id="A0AAE1WJD1"/>
<feature type="region of interest" description="Disordered" evidence="1">
    <location>
        <begin position="1"/>
        <end position="48"/>
    </location>
</feature>
<accession>A0AAE1WJD1</accession>